<accession>A0A6G1KPL0</accession>
<proteinExistence type="predicted"/>
<evidence type="ECO:0000313" key="1">
    <source>
        <dbReference type="EMBL" id="KAF2714836.1"/>
    </source>
</evidence>
<keyword evidence="2" id="KW-1185">Reference proteome</keyword>
<dbReference type="AlphaFoldDB" id="A0A6G1KPL0"/>
<dbReference type="EMBL" id="MU005764">
    <property type="protein sequence ID" value="KAF2714836.1"/>
    <property type="molecule type" value="Genomic_DNA"/>
</dbReference>
<dbReference type="Proteomes" id="UP000799428">
    <property type="component" value="Unassembled WGS sequence"/>
</dbReference>
<gene>
    <name evidence="1" type="ORF">K504DRAFT_496737</name>
</gene>
<organism evidence="1 2">
    <name type="scientific">Pleomassaria siparia CBS 279.74</name>
    <dbReference type="NCBI Taxonomy" id="1314801"/>
    <lineage>
        <taxon>Eukaryota</taxon>
        <taxon>Fungi</taxon>
        <taxon>Dikarya</taxon>
        <taxon>Ascomycota</taxon>
        <taxon>Pezizomycotina</taxon>
        <taxon>Dothideomycetes</taxon>
        <taxon>Pleosporomycetidae</taxon>
        <taxon>Pleosporales</taxon>
        <taxon>Pleomassariaceae</taxon>
        <taxon>Pleomassaria</taxon>
    </lineage>
</organism>
<sequence>MSLGTFKMDAYTVYPHWPLAMQWAISISISISVSISDRNISAHTWFRLGPAPLLGVKSARLSHRRLSDVIDNHFASPSPFTPSTPLFLISSPSGLDSEPNNGWCSTGSGTHLPFFMHQKAPAHLHPEMLDKRHQWTVVYQTIHHSGKILQTLSTRMECPRTRSQDCFRPSETNPYPSAVSINVETHRSLRPAAQPSFQAQNSPRATPVLCTLADDWNFFVTADGLMNHRQLNPFGLPVEPMMISSSTIDAAAKKIRPLLAQHSQ</sequence>
<protein>
    <submittedName>
        <fullName evidence="1">Uncharacterized protein</fullName>
    </submittedName>
</protein>
<evidence type="ECO:0000313" key="2">
    <source>
        <dbReference type="Proteomes" id="UP000799428"/>
    </source>
</evidence>
<reference evidence="1" key="1">
    <citation type="journal article" date="2020" name="Stud. Mycol.">
        <title>101 Dothideomycetes genomes: a test case for predicting lifestyles and emergence of pathogens.</title>
        <authorList>
            <person name="Haridas S."/>
            <person name="Albert R."/>
            <person name="Binder M."/>
            <person name="Bloem J."/>
            <person name="Labutti K."/>
            <person name="Salamov A."/>
            <person name="Andreopoulos B."/>
            <person name="Baker S."/>
            <person name="Barry K."/>
            <person name="Bills G."/>
            <person name="Bluhm B."/>
            <person name="Cannon C."/>
            <person name="Castanera R."/>
            <person name="Culley D."/>
            <person name="Daum C."/>
            <person name="Ezra D."/>
            <person name="Gonzalez J."/>
            <person name="Henrissat B."/>
            <person name="Kuo A."/>
            <person name="Liang C."/>
            <person name="Lipzen A."/>
            <person name="Lutzoni F."/>
            <person name="Magnuson J."/>
            <person name="Mondo S."/>
            <person name="Nolan M."/>
            <person name="Ohm R."/>
            <person name="Pangilinan J."/>
            <person name="Park H.-J."/>
            <person name="Ramirez L."/>
            <person name="Alfaro M."/>
            <person name="Sun H."/>
            <person name="Tritt A."/>
            <person name="Yoshinaga Y."/>
            <person name="Zwiers L.-H."/>
            <person name="Turgeon B."/>
            <person name="Goodwin S."/>
            <person name="Spatafora J."/>
            <person name="Crous P."/>
            <person name="Grigoriev I."/>
        </authorList>
    </citation>
    <scope>NUCLEOTIDE SEQUENCE</scope>
    <source>
        <strain evidence="1">CBS 279.74</strain>
    </source>
</reference>
<name>A0A6G1KPL0_9PLEO</name>